<dbReference type="GO" id="GO:0005886">
    <property type="term" value="C:plasma membrane"/>
    <property type="evidence" value="ECO:0007669"/>
    <property type="project" value="UniProtKB-SubCell"/>
</dbReference>
<evidence type="ECO:0000313" key="13">
    <source>
        <dbReference type="Proteomes" id="UP000324832"/>
    </source>
</evidence>
<evidence type="ECO:0000259" key="11">
    <source>
        <dbReference type="Pfam" id="PF17888"/>
    </source>
</evidence>
<keyword evidence="5" id="KW-0963">Cytoplasm</keyword>
<evidence type="ECO:0000256" key="5">
    <source>
        <dbReference type="ARBA" id="ARBA00022490"/>
    </source>
</evidence>
<evidence type="ECO:0000256" key="7">
    <source>
        <dbReference type="ARBA" id="ARBA00022737"/>
    </source>
</evidence>
<feature type="domain" description="CARMIL pleckstrin homology" evidence="11">
    <location>
        <begin position="35"/>
        <end position="95"/>
    </location>
</feature>
<dbReference type="InterPro" id="IPR032675">
    <property type="entry name" value="LRR_dom_sf"/>
</dbReference>
<dbReference type="SUPFAM" id="SSF52047">
    <property type="entry name" value="RNI-like"/>
    <property type="match status" value="1"/>
</dbReference>
<comment type="similarity">
    <text evidence="3">Belongs to the CARMIL family.</text>
</comment>
<dbReference type="Pfam" id="PF00560">
    <property type="entry name" value="LRR_1"/>
    <property type="match status" value="1"/>
</dbReference>
<evidence type="ECO:0000259" key="10">
    <source>
        <dbReference type="Pfam" id="PF16000"/>
    </source>
</evidence>
<dbReference type="Pfam" id="PF17888">
    <property type="entry name" value="Carm_PH"/>
    <property type="match status" value="1"/>
</dbReference>
<dbReference type="PANTHER" id="PTHR24112:SF66">
    <property type="entry name" value="LEUCINE-RICH REPEAT, ISOFORM F"/>
    <property type="match status" value="1"/>
</dbReference>
<dbReference type="GO" id="GO:0005737">
    <property type="term" value="C:cytoplasm"/>
    <property type="evidence" value="ECO:0007669"/>
    <property type="project" value="UniProtKB-SubCell"/>
</dbReference>
<sequence>MTLKNIAKMPTKSQLSQELTESIINVLGKNVKILYKSLIRMESRGDKVDNRVLVITSYRIYITTTKIPTRVDNGFHLMEIEALESKKANHVSITLIHEHKPVSILIGESTVPSTTSMWHKKAFDLRAEVAWDIDTIYLAHDIRLLHLKDFDHLDQRDLIPLLIALQHNMWFAGVCGDGVRAGSEAWEALCRVVRCAAPSPRHLSWRAAALRPEHAARLGHALARAHTPPAMDTIDLVLTGLGNNPNGLRQIALSQCGITGKTVTHLAAMLNDNPAHLNTLTHLDLSHNNLKDDVQNLYNFLAQPNVLTHLNLVNTETTLENMWGALLRGCAARLSVLQVGRNPWGVGRRPRDPPPSFRQFFTSCLALTDLDFSYCMEFELSGIVRAVGKNHSITHLSLSKLTGKRSYAPPLIQALVHVLQEPDTALTSLDLSDCKLKRCAEVFAAMGGAGAGLGVASEPVSLQAVRDALAPSGTTLHELINEAVESLALAACESVESADSERLSSGDTDVPDLLAPVSRNTATPLGCRRRERGARRVRPKSVAEQQCSSNEMLSLPPLHAEAADALAELPAHTLRHLVKGRPRRVKTRAPTRPITDQSLDIDEGVLYSVTSGESTPVLLDCEVSRCKSSDDVGTKAAPSTPPPSRSSDNRRAMLESQERIDEACDVIIQQGCNPASRRYAVTLSVLRAHPCAT</sequence>
<evidence type="ECO:0000256" key="8">
    <source>
        <dbReference type="ARBA" id="ARBA00023136"/>
    </source>
</evidence>
<dbReference type="GO" id="GO:0034315">
    <property type="term" value="P:regulation of Arp2/3 complex-mediated actin nucleation"/>
    <property type="evidence" value="ECO:0007669"/>
    <property type="project" value="TreeGrafter"/>
</dbReference>
<organism evidence="12 13">
    <name type="scientific">Leptidea sinapis</name>
    <dbReference type="NCBI Taxonomy" id="189913"/>
    <lineage>
        <taxon>Eukaryota</taxon>
        <taxon>Metazoa</taxon>
        <taxon>Ecdysozoa</taxon>
        <taxon>Arthropoda</taxon>
        <taxon>Hexapoda</taxon>
        <taxon>Insecta</taxon>
        <taxon>Pterygota</taxon>
        <taxon>Neoptera</taxon>
        <taxon>Endopterygota</taxon>
        <taxon>Lepidoptera</taxon>
        <taxon>Glossata</taxon>
        <taxon>Ditrysia</taxon>
        <taxon>Papilionoidea</taxon>
        <taxon>Pieridae</taxon>
        <taxon>Dismorphiinae</taxon>
        <taxon>Leptidea</taxon>
    </lineage>
</organism>
<accession>A0A5E4Q0R8</accession>
<proteinExistence type="inferred from homology"/>
<dbReference type="Proteomes" id="UP000324832">
    <property type="component" value="Unassembled WGS sequence"/>
</dbReference>
<name>A0A5E4Q0R8_9NEOP</name>
<dbReference type="Gene3D" id="3.80.10.10">
    <property type="entry name" value="Ribonuclease Inhibitor"/>
    <property type="match status" value="2"/>
</dbReference>
<evidence type="ECO:0000256" key="6">
    <source>
        <dbReference type="ARBA" id="ARBA00022614"/>
    </source>
</evidence>
<gene>
    <name evidence="12" type="ORF">LSINAPIS_LOCUS3719</name>
</gene>
<keyword evidence="4" id="KW-1003">Cell membrane</keyword>
<evidence type="ECO:0000256" key="2">
    <source>
        <dbReference type="ARBA" id="ARBA00004496"/>
    </source>
</evidence>
<dbReference type="InterPro" id="IPR001611">
    <property type="entry name" value="Leu-rich_rpt"/>
</dbReference>
<evidence type="ECO:0000313" key="12">
    <source>
        <dbReference type="EMBL" id="VVC90907.1"/>
    </source>
</evidence>
<dbReference type="InterPro" id="IPR031943">
    <property type="entry name" value="CARMIL_C"/>
</dbReference>
<feature type="region of interest" description="Disordered" evidence="9">
    <location>
        <begin position="628"/>
        <end position="655"/>
    </location>
</feature>
<dbReference type="GO" id="GO:0016477">
    <property type="term" value="P:cell migration"/>
    <property type="evidence" value="ECO:0007669"/>
    <property type="project" value="TreeGrafter"/>
</dbReference>
<dbReference type="AlphaFoldDB" id="A0A5E4Q0R8"/>
<reference evidence="12 13" key="1">
    <citation type="submission" date="2017-07" db="EMBL/GenBank/DDBJ databases">
        <authorList>
            <person name="Talla V."/>
            <person name="Backstrom N."/>
        </authorList>
    </citation>
    <scope>NUCLEOTIDE SEQUENCE [LARGE SCALE GENOMIC DNA]</scope>
</reference>
<dbReference type="GO" id="GO:0030027">
    <property type="term" value="C:lamellipodium"/>
    <property type="evidence" value="ECO:0007669"/>
    <property type="project" value="TreeGrafter"/>
</dbReference>
<protein>
    <recommendedName>
        <fullName evidence="14">CARMIL pleckstrin homology domain-containing protein</fullName>
    </recommendedName>
</protein>
<keyword evidence="13" id="KW-1185">Reference proteome</keyword>
<dbReference type="InterPro" id="IPR011993">
    <property type="entry name" value="PH-like_dom_sf"/>
</dbReference>
<dbReference type="PANTHER" id="PTHR24112">
    <property type="entry name" value="LEUCINE-RICH REPEAT, ISOFORM F-RELATED"/>
    <property type="match status" value="1"/>
</dbReference>
<keyword evidence="8" id="KW-0472">Membrane</keyword>
<evidence type="ECO:0000256" key="3">
    <source>
        <dbReference type="ARBA" id="ARBA00007298"/>
    </source>
</evidence>
<evidence type="ECO:0000256" key="1">
    <source>
        <dbReference type="ARBA" id="ARBA00004236"/>
    </source>
</evidence>
<dbReference type="InterPro" id="IPR041245">
    <property type="entry name" value="CARMIL_PH"/>
</dbReference>
<evidence type="ECO:0008006" key="14">
    <source>
        <dbReference type="Google" id="ProtNLM"/>
    </source>
</evidence>
<feature type="domain" description="CARMIL C-terminal" evidence="10">
    <location>
        <begin position="514"/>
        <end position="597"/>
    </location>
</feature>
<dbReference type="Pfam" id="PF16000">
    <property type="entry name" value="CARMIL_C"/>
    <property type="match status" value="1"/>
</dbReference>
<keyword evidence="6" id="KW-0433">Leucine-rich repeat</keyword>
<keyword evidence="7" id="KW-0677">Repeat</keyword>
<dbReference type="InterPro" id="IPR051279">
    <property type="entry name" value="PP1-Reg/Actin-Interact_Protein"/>
</dbReference>
<dbReference type="PROSITE" id="PS51450">
    <property type="entry name" value="LRR"/>
    <property type="match status" value="1"/>
</dbReference>
<comment type="subcellular location">
    <subcellularLocation>
        <location evidence="1">Cell membrane</location>
    </subcellularLocation>
    <subcellularLocation>
        <location evidence="2">Cytoplasm</location>
    </subcellularLocation>
</comment>
<dbReference type="EMBL" id="FZQP02000893">
    <property type="protein sequence ID" value="VVC90907.1"/>
    <property type="molecule type" value="Genomic_DNA"/>
</dbReference>
<evidence type="ECO:0000256" key="9">
    <source>
        <dbReference type="SAM" id="MobiDB-lite"/>
    </source>
</evidence>
<evidence type="ECO:0000256" key="4">
    <source>
        <dbReference type="ARBA" id="ARBA00022475"/>
    </source>
</evidence>
<dbReference type="Gene3D" id="2.30.29.30">
    <property type="entry name" value="Pleckstrin-homology domain (PH domain)/Phosphotyrosine-binding domain (PTB)"/>
    <property type="match status" value="1"/>
</dbReference>